<dbReference type="InterPro" id="IPR036779">
    <property type="entry name" value="LysM_dom_sf"/>
</dbReference>
<dbReference type="GeneID" id="91100899"/>
<dbReference type="EMBL" id="CP144089">
    <property type="protein sequence ID" value="WWD04032.1"/>
    <property type="molecule type" value="Genomic_DNA"/>
</dbReference>
<gene>
    <name evidence="3" type="ORF">V865_002095</name>
</gene>
<dbReference type="CDD" id="cd00118">
    <property type="entry name" value="LysM"/>
    <property type="match status" value="1"/>
</dbReference>
<keyword evidence="4" id="KW-1185">Reference proteome</keyword>
<feature type="domain" description="LysM" evidence="2">
    <location>
        <begin position="181"/>
        <end position="231"/>
    </location>
</feature>
<sequence length="376" mass="41594">MSCQTCSSELPSALLKQSFITPCCSTPICPSCINRNPRLKEYIPCLRCGDPRTSELKGGASISRLSGLNGSRNDNGLARDVVGSNGDEVIFEIGDSDDDDEEEDEDDADAPPGYEDINSQQNNDTNRNEQIIRDGTINEDSSESEVEISKEPTDTLPPDNSISTPAVISAAGEEKYETVEVTHQIQKFDTLLSISRRYATDPHDLLSLNNLPYTALSTHPRILHTRKTLIISRRQIPLSKIPFHPATFNSPPQENNEEREKSKQLKRFQLLTKNTDLGIANTYLNLSELEESSGDNSLFGGSGETMDGHKKKQFANKENREQRALESFFEDDEWEKEHSGSLSKLRVNVKQSVEQGKGKGGGSSWNILSGGGMKVQ</sequence>
<feature type="region of interest" description="Disordered" evidence="1">
    <location>
        <begin position="294"/>
        <end position="319"/>
    </location>
</feature>
<organism evidence="3 4">
    <name type="scientific">Kwoniella europaea PYCC6329</name>
    <dbReference type="NCBI Taxonomy" id="1423913"/>
    <lineage>
        <taxon>Eukaryota</taxon>
        <taxon>Fungi</taxon>
        <taxon>Dikarya</taxon>
        <taxon>Basidiomycota</taxon>
        <taxon>Agaricomycotina</taxon>
        <taxon>Tremellomycetes</taxon>
        <taxon>Tremellales</taxon>
        <taxon>Cryptococcaceae</taxon>
        <taxon>Kwoniella</taxon>
    </lineage>
</organism>
<protein>
    <recommendedName>
        <fullName evidence="2">LysM domain-containing protein</fullName>
    </recommendedName>
</protein>
<dbReference type="KEGG" id="ker:91100899"/>
<dbReference type="SUPFAM" id="SSF54106">
    <property type="entry name" value="LysM domain"/>
    <property type="match status" value="1"/>
</dbReference>
<name>A0AAX4KC13_9TREE</name>
<dbReference type="PROSITE" id="PS51782">
    <property type="entry name" value="LYSM"/>
    <property type="match status" value="1"/>
</dbReference>
<proteinExistence type="predicted"/>
<dbReference type="RefSeq" id="XP_066081999.1">
    <property type="nucleotide sequence ID" value="XM_066225902.1"/>
</dbReference>
<evidence type="ECO:0000256" key="1">
    <source>
        <dbReference type="SAM" id="MobiDB-lite"/>
    </source>
</evidence>
<dbReference type="AlphaFoldDB" id="A0AAX4KC13"/>
<evidence type="ECO:0000313" key="3">
    <source>
        <dbReference type="EMBL" id="WWD04032.1"/>
    </source>
</evidence>
<reference evidence="3 4" key="1">
    <citation type="submission" date="2024-01" db="EMBL/GenBank/DDBJ databases">
        <title>Comparative genomics of Cryptococcus and Kwoniella reveals pathogenesis evolution and contrasting modes of karyotype evolution via chromosome fusion or intercentromeric recombination.</title>
        <authorList>
            <person name="Coelho M.A."/>
            <person name="David-Palma M."/>
            <person name="Shea T."/>
            <person name="Bowers K."/>
            <person name="McGinley-Smith S."/>
            <person name="Mohammad A.W."/>
            <person name="Gnirke A."/>
            <person name="Yurkov A.M."/>
            <person name="Nowrousian M."/>
            <person name="Sun S."/>
            <person name="Cuomo C.A."/>
            <person name="Heitman J."/>
        </authorList>
    </citation>
    <scope>NUCLEOTIDE SEQUENCE [LARGE SCALE GENOMIC DNA]</scope>
    <source>
        <strain evidence="3 4">PYCC6329</strain>
    </source>
</reference>
<evidence type="ECO:0000259" key="2">
    <source>
        <dbReference type="PROSITE" id="PS51782"/>
    </source>
</evidence>
<feature type="compositionally biased region" description="Gly residues" evidence="1">
    <location>
        <begin position="358"/>
        <end position="376"/>
    </location>
</feature>
<feature type="compositionally biased region" description="Acidic residues" evidence="1">
    <location>
        <begin position="94"/>
        <end position="109"/>
    </location>
</feature>
<dbReference type="InterPro" id="IPR018392">
    <property type="entry name" value="LysM"/>
</dbReference>
<feature type="compositionally biased region" description="Polar residues" evidence="1">
    <location>
        <begin position="65"/>
        <end position="74"/>
    </location>
</feature>
<dbReference type="Proteomes" id="UP001358614">
    <property type="component" value="Chromosome 1"/>
</dbReference>
<feature type="region of interest" description="Disordered" evidence="1">
    <location>
        <begin position="353"/>
        <end position="376"/>
    </location>
</feature>
<feature type="region of interest" description="Disordered" evidence="1">
    <location>
        <begin position="65"/>
        <end position="164"/>
    </location>
</feature>
<feature type="region of interest" description="Disordered" evidence="1">
    <location>
        <begin position="242"/>
        <end position="263"/>
    </location>
</feature>
<evidence type="ECO:0000313" key="4">
    <source>
        <dbReference type="Proteomes" id="UP001358614"/>
    </source>
</evidence>
<dbReference type="Gene3D" id="3.10.350.10">
    <property type="entry name" value="LysM domain"/>
    <property type="match status" value="1"/>
</dbReference>
<accession>A0AAX4KC13</accession>